<proteinExistence type="predicted"/>
<dbReference type="Gene3D" id="1.20.272.10">
    <property type="match status" value="1"/>
</dbReference>
<dbReference type="PANTHER" id="PTHR11669">
    <property type="entry name" value="REPLICATION FACTOR C / DNA POLYMERASE III GAMMA-TAU SUBUNIT"/>
    <property type="match status" value="1"/>
</dbReference>
<dbReference type="EnsemblMetazoa" id="Aqu2.1.18441_001">
    <property type="protein sequence ID" value="Aqu2.1.18441_001"/>
    <property type="gene ID" value="Aqu2.1.18441"/>
</dbReference>
<dbReference type="AlphaFoldDB" id="A0A1X7TTF4"/>
<dbReference type="GO" id="GO:0003689">
    <property type="term" value="F:DNA clamp loader activity"/>
    <property type="evidence" value="ECO:0007669"/>
    <property type="project" value="TreeGrafter"/>
</dbReference>
<dbReference type="Pfam" id="PF13177">
    <property type="entry name" value="DNA_pol3_delta2"/>
    <property type="match status" value="1"/>
</dbReference>
<dbReference type="GO" id="GO:0005663">
    <property type="term" value="C:DNA replication factor C complex"/>
    <property type="evidence" value="ECO:0007669"/>
    <property type="project" value="TreeGrafter"/>
</dbReference>
<dbReference type="GO" id="GO:0005634">
    <property type="term" value="C:nucleus"/>
    <property type="evidence" value="ECO:0007669"/>
    <property type="project" value="TreeGrafter"/>
</dbReference>
<evidence type="ECO:0008006" key="3">
    <source>
        <dbReference type="Google" id="ProtNLM"/>
    </source>
</evidence>
<protein>
    <recommendedName>
        <fullName evidence="3">Replication factor C C-terminal domain-containing protein</fullName>
    </recommendedName>
</protein>
<dbReference type="FunFam" id="1.20.272.10:FF:000002">
    <property type="entry name" value="Replication factor C subunit 3"/>
    <property type="match status" value="1"/>
</dbReference>
<dbReference type="SUPFAM" id="SSF48019">
    <property type="entry name" value="post-AAA+ oligomerization domain-like"/>
    <property type="match status" value="1"/>
</dbReference>
<dbReference type="OMA" id="TANQILM"/>
<dbReference type="PANTHER" id="PTHR11669:SF1">
    <property type="entry name" value="REPLICATION FACTOR C SUBUNIT 3"/>
    <property type="match status" value="1"/>
</dbReference>
<dbReference type="GO" id="GO:0006261">
    <property type="term" value="P:DNA-templated DNA replication"/>
    <property type="evidence" value="ECO:0007669"/>
    <property type="project" value="TreeGrafter"/>
</dbReference>
<name>A0A1X7TTF4_AMPQE</name>
<dbReference type="SUPFAM" id="SSF52540">
    <property type="entry name" value="P-loop containing nucleoside triphosphate hydrolases"/>
    <property type="match status" value="1"/>
</dbReference>
<dbReference type="Pfam" id="PF22534">
    <property type="entry name" value="RFC_C"/>
    <property type="match status" value="1"/>
</dbReference>
<dbReference type="eggNOG" id="KOG2035">
    <property type="taxonomic scope" value="Eukaryota"/>
</dbReference>
<reference evidence="2" key="1">
    <citation type="submission" date="2017-05" db="UniProtKB">
        <authorList>
            <consortium name="EnsemblMetazoa"/>
        </authorList>
    </citation>
    <scope>IDENTIFICATION</scope>
</reference>
<dbReference type="STRING" id="400682.A0A1X7TTF4"/>
<dbReference type="OrthoDB" id="761538at2759"/>
<sequence>MPTPGTAYGHKDFKVVVLTEVDRLTKDAQHALRRTMELYTGTCRLILVCNSTSKLIPAIKSRCLAVRVPAPTIDEVVPDCEWEVFLCETAAMIITEQSPKRLLEVRGRYYELLTHCIPPDIILKRILNELVANCDGTLKAEVTQLAAQYQAQSQLSSKAIFHLEAFTAKFMRIYKQFLEEGLESMGF</sequence>
<keyword evidence="1" id="KW-0235">DNA replication</keyword>
<evidence type="ECO:0000313" key="2">
    <source>
        <dbReference type="EnsemblMetazoa" id="Aqu2.1.18441_001"/>
    </source>
</evidence>
<accession>A0A1X7TTF4</accession>
<organism evidence="2">
    <name type="scientific">Amphimedon queenslandica</name>
    <name type="common">Sponge</name>
    <dbReference type="NCBI Taxonomy" id="400682"/>
    <lineage>
        <taxon>Eukaryota</taxon>
        <taxon>Metazoa</taxon>
        <taxon>Porifera</taxon>
        <taxon>Demospongiae</taxon>
        <taxon>Heteroscleromorpha</taxon>
        <taxon>Haplosclerida</taxon>
        <taxon>Niphatidae</taxon>
        <taxon>Amphimedon</taxon>
    </lineage>
</organism>
<dbReference type="InterPro" id="IPR027417">
    <property type="entry name" value="P-loop_NTPase"/>
</dbReference>
<dbReference type="InParanoid" id="A0A1X7TTF4"/>
<evidence type="ECO:0000256" key="1">
    <source>
        <dbReference type="ARBA" id="ARBA00022705"/>
    </source>
</evidence>
<dbReference type="GO" id="GO:0006281">
    <property type="term" value="P:DNA repair"/>
    <property type="evidence" value="ECO:0007669"/>
    <property type="project" value="TreeGrafter"/>
</dbReference>
<dbReference type="GO" id="GO:0003677">
    <property type="term" value="F:DNA binding"/>
    <property type="evidence" value="ECO:0007669"/>
    <property type="project" value="InterPro"/>
</dbReference>
<dbReference type="InterPro" id="IPR008921">
    <property type="entry name" value="DNA_pol3_clamp-load_cplx_C"/>
</dbReference>
<dbReference type="Gene3D" id="3.40.50.300">
    <property type="entry name" value="P-loop containing nucleotide triphosphate hydrolases"/>
    <property type="match status" value="1"/>
</dbReference>
<dbReference type="InterPro" id="IPR050238">
    <property type="entry name" value="DNA_Rep/Repair_Clamp_Loader"/>
</dbReference>